<dbReference type="EMBL" id="VAUA01000009">
    <property type="protein sequence ID" value="TLP59326.1"/>
    <property type="molecule type" value="Genomic_DNA"/>
</dbReference>
<sequence>MVLRRCIPKDKFDLAAIENAADVGYPAIIPLLPDLLEWVQDANWPVAEPTALLLAKAGPEIVPYIREILTSDDGMWKCWAIDLVVKSCSFRTRSELQADLVQLVSAPSQNDFGQ</sequence>
<accession>A0ABY2URW1</accession>
<dbReference type="InterPro" id="IPR031837">
    <property type="entry name" value="DUF5071"/>
</dbReference>
<feature type="domain" description="DUF5071" evidence="1">
    <location>
        <begin position="7"/>
        <end position="111"/>
    </location>
</feature>
<name>A0ABY2URW1_9RHOB</name>
<dbReference type="Pfam" id="PF16804">
    <property type="entry name" value="DUF5071"/>
    <property type="match status" value="1"/>
</dbReference>
<gene>
    <name evidence="2" type="ORF">FEE96_17135</name>
</gene>
<dbReference type="Proteomes" id="UP000305041">
    <property type="component" value="Unassembled WGS sequence"/>
</dbReference>
<reference evidence="2 3" key="1">
    <citation type="submission" date="2019-05" db="EMBL/GenBank/DDBJ databases">
        <title>Draft genome sequence of Pelagicola sp. DSW4-44.</title>
        <authorList>
            <person name="Oh J."/>
        </authorList>
    </citation>
    <scope>NUCLEOTIDE SEQUENCE [LARGE SCALE GENOMIC DNA]</scope>
    <source>
        <strain evidence="2 3">DSW4-44</strain>
    </source>
</reference>
<evidence type="ECO:0000313" key="3">
    <source>
        <dbReference type="Proteomes" id="UP000305041"/>
    </source>
</evidence>
<proteinExistence type="predicted"/>
<protein>
    <submittedName>
        <fullName evidence="2">DUF5071 domain-containing protein</fullName>
    </submittedName>
</protein>
<evidence type="ECO:0000313" key="2">
    <source>
        <dbReference type="EMBL" id="TLP59326.1"/>
    </source>
</evidence>
<dbReference type="InterPro" id="IPR038692">
    <property type="entry name" value="Cthe_2751_sf"/>
</dbReference>
<dbReference type="CDD" id="cd11743">
    <property type="entry name" value="Cthe_2751_like"/>
    <property type="match status" value="1"/>
</dbReference>
<organism evidence="2 3">
    <name type="scientific">Parasedimentitalea maritima</name>
    <dbReference type="NCBI Taxonomy" id="2578117"/>
    <lineage>
        <taxon>Bacteria</taxon>
        <taxon>Pseudomonadati</taxon>
        <taxon>Pseudomonadota</taxon>
        <taxon>Alphaproteobacteria</taxon>
        <taxon>Rhodobacterales</taxon>
        <taxon>Paracoccaceae</taxon>
        <taxon>Parasedimentitalea</taxon>
    </lineage>
</organism>
<dbReference type="Gene3D" id="1.25.40.750">
    <property type="entry name" value="Domain of unknown function DUF5071"/>
    <property type="match status" value="1"/>
</dbReference>
<comment type="caution">
    <text evidence="2">The sequence shown here is derived from an EMBL/GenBank/DDBJ whole genome shotgun (WGS) entry which is preliminary data.</text>
</comment>
<evidence type="ECO:0000259" key="1">
    <source>
        <dbReference type="Pfam" id="PF16804"/>
    </source>
</evidence>
<dbReference type="RefSeq" id="WP_138164338.1">
    <property type="nucleotide sequence ID" value="NZ_VAUA01000009.1"/>
</dbReference>
<keyword evidence="3" id="KW-1185">Reference proteome</keyword>